<name>A0A4Y3TMK5_9PROT</name>
<keyword evidence="2" id="KW-1185">Reference proteome</keyword>
<dbReference type="AlphaFoldDB" id="A0A4Y3TMK5"/>
<dbReference type="EMBL" id="BJMU01000001">
    <property type="protein sequence ID" value="GEB82055.1"/>
    <property type="molecule type" value="Genomic_DNA"/>
</dbReference>
<evidence type="ECO:0000313" key="1">
    <source>
        <dbReference type="EMBL" id="GEB82055.1"/>
    </source>
</evidence>
<comment type="caution">
    <text evidence="1">The sequence shown here is derived from an EMBL/GenBank/DDBJ whole genome shotgun (WGS) entry which is preliminary data.</text>
</comment>
<evidence type="ECO:0000313" key="2">
    <source>
        <dbReference type="Proteomes" id="UP000317617"/>
    </source>
</evidence>
<protein>
    <submittedName>
        <fullName evidence="1">Uncharacterized protein</fullName>
    </submittedName>
</protein>
<proteinExistence type="predicted"/>
<sequence length="68" mass="7640">MPEINGLEEQTVSFVCAGPLATTSFLHPEMLRRGMKKYFYLSLLNTLFRSSNLVETVLYAEPAGETLL</sequence>
<gene>
    <name evidence="1" type="ORF">AOR01nite_05320</name>
</gene>
<organism evidence="1 2">
    <name type="scientific">Acetobacter orleanensis</name>
    <dbReference type="NCBI Taxonomy" id="104099"/>
    <lineage>
        <taxon>Bacteria</taxon>
        <taxon>Pseudomonadati</taxon>
        <taxon>Pseudomonadota</taxon>
        <taxon>Alphaproteobacteria</taxon>
        <taxon>Acetobacterales</taxon>
        <taxon>Acetobacteraceae</taxon>
        <taxon>Acetobacter</taxon>
    </lineage>
</organism>
<dbReference type="Proteomes" id="UP000317617">
    <property type="component" value="Unassembled WGS sequence"/>
</dbReference>
<accession>A0A4Y3TMK5</accession>
<reference evidence="1 2" key="1">
    <citation type="submission" date="2019-06" db="EMBL/GenBank/DDBJ databases">
        <title>Whole genome shotgun sequence of Acetobacter orleanensis NBRC 13752.</title>
        <authorList>
            <person name="Hosoyama A."/>
            <person name="Uohara A."/>
            <person name="Ohji S."/>
            <person name="Ichikawa N."/>
        </authorList>
    </citation>
    <scope>NUCLEOTIDE SEQUENCE [LARGE SCALE GENOMIC DNA]</scope>
    <source>
        <strain evidence="1 2">NBRC 13752</strain>
    </source>
</reference>